<dbReference type="EMBL" id="CALTRL010003731">
    <property type="protein sequence ID" value="CAH7681842.1"/>
    <property type="molecule type" value="Genomic_DNA"/>
</dbReference>
<feature type="transmembrane region" description="Helical" evidence="6">
    <location>
        <begin position="297"/>
        <end position="317"/>
    </location>
</feature>
<dbReference type="PANTHER" id="PTHR10414:SF37">
    <property type="entry name" value="BB IN A BOXCAR, ISOFORM C"/>
    <property type="match status" value="1"/>
</dbReference>
<feature type="transmembrane region" description="Helical" evidence="6">
    <location>
        <begin position="217"/>
        <end position="236"/>
    </location>
</feature>
<evidence type="ECO:0000313" key="8">
    <source>
        <dbReference type="EMBL" id="CAH7681842.1"/>
    </source>
</evidence>
<keyword evidence="9" id="KW-1185">Reference proteome</keyword>
<dbReference type="PANTHER" id="PTHR10414">
    <property type="entry name" value="ETHANOLAMINEPHOSPHOTRANSFERASE"/>
    <property type="match status" value="1"/>
</dbReference>
<evidence type="ECO:0000256" key="6">
    <source>
        <dbReference type="SAM" id="Phobius"/>
    </source>
</evidence>
<organism evidence="8 9">
    <name type="scientific">Phakopsora pachyrhizi</name>
    <name type="common">Asian soybean rust disease fungus</name>
    <dbReference type="NCBI Taxonomy" id="170000"/>
    <lineage>
        <taxon>Eukaryota</taxon>
        <taxon>Fungi</taxon>
        <taxon>Dikarya</taxon>
        <taxon>Basidiomycota</taxon>
        <taxon>Pucciniomycotina</taxon>
        <taxon>Pucciniomycetes</taxon>
        <taxon>Pucciniales</taxon>
        <taxon>Phakopsoraceae</taxon>
        <taxon>Phakopsora</taxon>
    </lineage>
</organism>
<keyword evidence="3 5" id="KW-0808">Transferase</keyword>
<accession>A0AAV0B7F2</accession>
<feature type="transmembrane region" description="Helical" evidence="6">
    <location>
        <begin position="267"/>
        <end position="285"/>
    </location>
</feature>
<dbReference type="GO" id="GO:0016780">
    <property type="term" value="F:phosphotransferase activity, for other substituted phosphate groups"/>
    <property type="evidence" value="ECO:0007669"/>
    <property type="project" value="InterPro"/>
</dbReference>
<comment type="similarity">
    <text evidence="2 5">Belongs to the CDP-alcohol phosphatidyltransferase class-I family.</text>
</comment>
<dbReference type="PROSITE" id="PS00379">
    <property type="entry name" value="CDP_ALCOHOL_P_TRANSF"/>
    <property type="match status" value="1"/>
</dbReference>
<proteinExistence type="inferred from homology"/>
<evidence type="ECO:0000256" key="3">
    <source>
        <dbReference type="ARBA" id="ARBA00022679"/>
    </source>
</evidence>
<feature type="transmembrane region" description="Helical" evidence="6">
    <location>
        <begin position="401"/>
        <end position="422"/>
    </location>
</feature>
<comment type="subcellular location">
    <subcellularLocation>
        <location evidence="1">Membrane</location>
    </subcellularLocation>
</comment>
<sequence length="445" mass="49702">MICERPHYIPRDRRSNLSRYRYSGSDNSIISRYVLTPYWNRLVLIFPTSVAPNLITLTGLGFVMINFICLMIYEPDLWCSNDSSSSSSDLRYPSNNPIISNFKSFIGIESRSNCPSGWLYFSFALGLWIYQSLDAIDGKQARRTGTSGPLGELFDHGCDALNTTLGCILASASLNLGFSWWTVASQVSSLASFYLTTWEEYHTGTLYLSSFSGPVEGILLVIAVFSITSLLGPTFWDQGILNLLGLSSNPLVKALNIRDLQLNQCSLLFAIISLAFNTVGSYLNVTRAKKGSSRLSNLKTLLGLQPFVIQTVLNMVWLYSQPGLLQQNLIGFMIYYGLGFAHLVGLMIVSHIVKAPEIFPYWNLSMVWSLFGVVDSNLKILSLGRYSGPLIQVDENAASRFIWLSVVVVGIFYGYFVFDVILDICDYCDICLSLSSPFHFLILKK</sequence>
<evidence type="ECO:0000313" key="9">
    <source>
        <dbReference type="Proteomes" id="UP001153365"/>
    </source>
</evidence>
<evidence type="ECO:0000256" key="2">
    <source>
        <dbReference type="ARBA" id="ARBA00010441"/>
    </source>
</evidence>
<keyword evidence="6" id="KW-1133">Transmembrane helix</keyword>
<feature type="transmembrane region" description="Helical" evidence="6">
    <location>
        <begin position="361"/>
        <end position="381"/>
    </location>
</feature>
<dbReference type="GO" id="GO:0016020">
    <property type="term" value="C:membrane"/>
    <property type="evidence" value="ECO:0007669"/>
    <property type="project" value="UniProtKB-SubCell"/>
</dbReference>
<name>A0AAV0B7F2_PHAPC</name>
<dbReference type="AlphaFoldDB" id="A0AAV0B7F2"/>
<evidence type="ECO:0000256" key="5">
    <source>
        <dbReference type="RuleBase" id="RU003750"/>
    </source>
</evidence>
<feature type="transmembrane region" description="Helical" evidence="6">
    <location>
        <begin position="50"/>
        <end position="73"/>
    </location>
</feature>
<gene>
    <name evidence="8" type="ORF">PPACK8108_LOCUS14500</name>
    <name evidence="7" type="ORF">PPACK8108_LOCUS500</name>
</gene>
<dbReference type="InterPro" id="IPR043130">
    <property type="entry name" value="CDP-OH_PTrfase_TM_dom"/>
</dbReference>
<reference evidence="8" key="1">
    <citation type="submission" date="2022-06" db="EMBL/GenBank/DDBJ databases">
        <authorList>
            <consortium name="SYNGENTA / RWTH Aachen University"/>
        </authorList>
    </citation>
    <scope>NUCLEOTIDE SEQUENCE</scope>
</reference>
<dbReference type="Gene3D" id="1.20.120.1760">
    <property type="match status" value="1"/>
</dbReference>
<dbReference type="InterPro" id="IPR000462">
    <property type="entry name" value="CDP-OH_P_trans"/>
</dbReference>
<dbReference type="PIRSF" id="PIRSF015665">
    <property type="entry name" value="CHOPT"/>
    <property type="match status" value="1"/>
</dbReference>
<dbReference type="InterPro" id="IPR048254">
    <property type="entry name" value="CDP_ALCOHOL_P_TRANSF_CS"/>
</dbReference>
<dbReference type="InterPro" id="IPR014472">
    <property type="entry name" value="CHOPT"/>
</dbReference>
<dbReference type="Pfam" id="PF01066">
    <property type="entry name" value="CDP-OH_P_transf"/>
    <property type="match status" value="1"/>
</dbReference>
<comment type="caution">
    <text evidence="8">The sequence shown here is derived from an EMBL/GenBank/DDBJ whole genome shotgun (WGS) entry which is preliminary data.</text>
</comment>
<evidence type="ECO:0000313" key="7">
    <source>
        <dbReference type="EMBL" id="CAH7666163.1"/>
    </source>
</evidence>
<dbReference type="EMBL" id="CALTRL010000066">
    <property type="protein sequence ID" value="CAH7666163.1"/>
    <property type="molecule type" value="Genomic_DNA"/>
</dbReference>
<keyword evidence="6" id="KW-0812">Transmembrane</keyword>
<evidence type="ECO:0000256" key="1">
    <source>
        <dbReference type="ARBA" id="ARBA00004370"/>
    </source>
</evidence>
<dbReference type="Proteomes" id="UP001153365">
    <property type="component" value="Unassembled WGS sequence"/>
</dbReference>
<keyword evidence="4 6" id="KW-0472">Membrane</keyword>
<dbReference type="GO" id="GO:0008654">
    <property type="term" value="P:phospholipid biosynthetic process"/>
    <property type="evidence" value="ECO:0007669"/>
    <property type="project" value="InterPro"/>
</dbReference>
<evidence type="ECO:0000256" key="4">
    <source>
        <dbReference type="ARBA" id="ARBA00023136"/>
    </source>
</evidence>
<protein>
    <submittedName>
        <fullName evidence="8">CDP-alcohol phosphatidyltransferase-domain-containing protein</fullName>
    </submittedName>
</protein>
<feature type="transmembrane region" description="Helical" evidence="6">
    <location>
        <begin position="329"/>
        <end position="349"/>
    </location>
</feature>